<evidence type="ECO:0000256" key="1">
    <source>
        <dbReference type="ARBA" id="ARBA00004370"/>
    </source>
</evidence>
<feature type="signal peptide" evidence="3">
    <location>
        <begin position="1"/>
        <end position="18"/>
    </location>
</feature>
<reference evidence="7" key="1">
    <citation type="submission" date="2025-08" db="UniProtKB">
        <authorList>
            <consortium name="RefSeq"/>
        </authorList>
    </citation>
    <scope>IDENTIFICATION</scope>
    <source>
        <tissue evidence="7">Spleen</tissue>
    </source>
</reference>
<dbReference type="InterPro" id="IPR052749">
    <property type="entry name" value="Alpha-tectorin"/>
</dbReference>
<comment type="subcellular location">
    <subcellularLocation>
        <location evidence="1">Membrane</location>
    </subcellularLocation>
</comment>
<dbReference type="InterPro" id="IPR003886">
    <property type="entry name" value="NIDO_dom"/>
</dbReference>
<organism evidence="6 7">
    <name type="scientific">Phascolarctos cinereus</name>
    <name type="common">Koala</name>
    <dbReference type="NCBI Taxonomy" id="38626"/>
    <lineage>
        <taxon>Eukaryota</taxon>
        <taxon>Metazoa</taxon>
        <taxon>Chordata</taxon>
        <taxon>Craniata</taxon>
        <taxon>Vertebrata</taxon>
        <taxon>Euteleostomi</taxon>
        <taxon>Mammalia</taxon>
        <taxon>Metatheria</taxon>
        <taxon>Diprotodontia</taxon>
        <taxon>Phascolarctidae</taxon>
        <taxon>Phascolarctos</taxon>
    </lineage>
</organism>
<dbReference type="SMART" id="SM00539">
    <property type="entry name" value="NIDO"/>
    <property type="match status" value="1"/>
</dbReference>
<dbReference type="Pfam" id="PF00094">
    <property type="entry name" value="VWD"/>
    <property type="match status" value="1"/>
</dbReference>
<sequence length="495" mass="53575">MEVLWLLIMALQGPLAQGQDAAATLLYPFGPEHGDQSVPRADDGYSPKILLSEPFSFFGITYRGVYVNTNGLISFEEPVNKFTPRAFPLEDGQAFVAPFWADVTTVDKGQVWYRESQQPRLLSRASRELATAFPGSPATILHSLFVATWDHVPFYGSYTHQVNTFQAVLALGAGASYVLLRYGDIQWTTGVINGGNPTNGLGGTPAQAGLNSGTAGDYFNLPGSRTSAIIHITSTSNVGIPGLWAFRTDKFTVPSGCVYKAQFLPIGATFWNSSTCGYRCKCLTDQKVQCWPGPCQEEQQCRASYPFFYCQAHQGPLCQLGPDGHLRTFSGHLLRLQPCTYILAQAPGNVTGFQVKVESRGMSQTSRFQLRLLAHGQEIMVPAGTVGHVLVNGRRFPMPVQLLQGNLTAHVSGFATYLTTNFGLELWVQDGHLALTVPATLGSTVQGLCGAEALTPLGTPQGEPTLLVTRWQTVETCGRGPPSCPPDQAFCGKLC</sequence>
<evidence type="ECO:0000313" key="7">
    <source>
        <dbReference type="RefSeq" id="XP_020828090.1"/>
    </source>
</evidence>
<accession>A0A6P5J181</accession>
<dbReference type="SMART" id="SM00216">
    <property type="entry name" value="VWD"/>
    <property type="match status" value="1"/>
</dbReference>
<dbReference type="AlphaFoldDB" id="A0A6P5J181"/>
<dbReference type="KEGG" id="pcw:110198236"/>
<name>A0A6P5J181_PHACI</name>
<gene>
    <name evidence="7" type="primary">LOC110198236</name>
</gene>
<feature type="domain" description="NIDO" evidence="4">
    <location>
        <begin position="98"/>
        <end position="251"/>
    </location>
</feature>
<dbReference type="PANTHER" id="PTHR46160">
    <property type="entry name" value="ALPHA-TECTORIN-RELATED"/>
    <property type="match status" value="1"/>
</dbReference>
<dbReference type="Pfam" id="PF06119">
    <property type="entry name" value="NIDO"/>
    <property type="match status" value="1"/>
</dbReference>
<dbReference type="GeneID" id="110198236"/>
<feature type="domain" description="VWFD" evidence="5">
    <location>
        <begin position="316"/>
        <end position="492"/>
    </location>
</feature>
<evidence type="ECO:0000256" key="2">
    <source>
        <dbReference type="ARBA" id="ARBA00023136"/>
    </source>
</evidence>
<dbReference type="PROSITE" id="PS51220">
    <property type="entry name" value="NIDO"/>
    <property type="match status" value="1"/>
</dbReference>
<dbReference type="PROSITE" id="PS51233">
    <property type="entry name" value="VWFD"/>
    <property type="match status" value="1"/>
</dbReference>
<evidence type="ECO:0000259" key="4">
    <source>
        <dbReference type="PROSITE" id="PS51220"/>
    </source>
</evidence>
<keyword evidence="3" id="KW-0732">Signal</keyword>
<dbReference type="InterPro" id="IPR001846">
    <property type="entry name" value="VWF_type-D"/>
</dbReference>
<dbReference type="GO" id="GO:0016020">
    <property type="term" value="C:membrane"/>
    <property type="evidence" value="ECO:0007669"/>
    <property type="project" value="UniProtKB-SubCell"/>
</dbReference>
<evidence type="ECO:0000313" key="6">
    <source>
        <dbReference type="Proteomes" id="UP000515140"/>
    </source>
</evidence>
<keyword evidence="6" id="KW-1185">Reference proteome</keyword>
<dbReference type="GO" id="GO:0007160">
    <property type="term" value="P:cell-matrix adhesion"/>
    <property type="evidence" value="ECO:0007669"/>
    <property type="project" value="InterPro"/>
</dbReference>
<dbReference type="Proteomes" id="UP000515140">
    <property type="component" value="Unplaced"/>
</dbReference>
<dbReference type="PANTHER" id="PTHR46160:SF3">
    <property type="entry name" value="ALPHA-TECTORIN"/>
    <property type="match status" value="1"/>
</dbReference>
<proteinExistence type="predicted"/>
<evidence type="ECO:0000256" key="3">
    <source>
        <dbReference type="SAM" id="SignalP"/>
    </source>
</evidence>
<dbReference type="RefSeq" id="XP_020828090.1">
    <property type="nucleotide sequence ID" value="XM_020972431.1"/>
</dbReference>
<keyword evidence="2" id="KW-0472">Membrane</keyword>
<feature type="chain" id="PRO_5027747849" evidence="3">
    <location>
        <begin position="19"/>
        <end position="495"/>
    </location>
</feature>
<protein>
    <submittedName>
        <fullName evidence="7">Alpha-tectorin-like</fullName>
    </submittedName>
</protein>
<dbReference type="InParanoid" id="A0A6P5J181"/>
<evidence type="ECO:0000259" key="5">
    <source>
        <dbReference type="PROSITE" id="PS51233"/>
    </source>
</evidence>